<proteinExistence type="predicted"/>
<evidence type="ECO:0000313" key="4">
    <source>
        <dbReference type="Proteomes" id="UP000477070"/>
    </source>
</evidence>
<dbReference type="RefSeq" id="WP_034573624.1">
    <property type="nucleotide sequence ID" value="NZ_JRMP02000017.1"/>
</dbReference>
<keyword evidence="3" id="KW-1185">Reference proteome</keyword>
<evidence type="ECO:0000313" key="1">
    <source>
        <dbReference type="EMBL" id="MWV69465.1"/>
    </source>
</evidence>
<dbReference type="Proteomes" id="UP000477070">
    <property type="component" value="Unassembled WGS sequence"/>
</dbReference>
<dbReference type="STRING" id="1548018.LS64_12950"/>
<evidence type="ECO:0000313" key="2">
    <source>
        <dbReference type="EMBL" id="TLD92934.1"/>
    </source>
</evidence>
<protein>
    <submittedName>
        <fullName evidence="2">Uncharacterized protein</fullName>
    </submittedName>
</protein>
<reference evidence="1 4" key="4">
    <citation type="submission" date="2019-12" db="EMBL/GenBank/DDBJ databases">
        <title>Multi-Generational Helicobacter saguini Isolates.</title>
        <authorList>
            <person name="Mannion A."/>
            <person name="Shen Z."/>
            <person name="Fox J.G."/>
        </authorList>
    </citation>
    <scope>NUCLEOTIDE SEQUENCE [LARGE SCALE GENOMIC DNA]</scope>
    <source>
        <strain evidence="1">16-048</strain>
        <strain evidence="4">16-048 (F4)</strain>
    </source>
</reference>
<reference evidence="2" key="3">
    <citation type="submission" date="2018-04" db="EMBL/GenBank/DDBJ databases">
        <authorList>
            <person name="Sheh A."/>
            <person name="Shen Z."/>
            <person name="Mannion A.J."/>
            <person name="Fox J.G."/>
        </authorList>
    </citation>
    <scope>NUCLEOTIDE SEQUENCE</scope>
    <source>
        <strain evidence="2">MIT 97-6194</strain>
    </source>
</reference>
<dbReference type="OrthoDB" id="5363267at2"/>
<gene>
    <name evidence="1" type="ORF">DCO61_05440</name>
    <name evidence="2" type="ORF">LS64_009595</name>
</gene>
<dbReference type="EMBL" id="JRMP02000017">
    <property type="protein sequence ID" value="TLD92934.1"/>
    <property type="molecule type" value="Genomic_DNA"/>
</dbReference>
<accession>A0A347VT74</accession>
<reference evidence="2 3" key="2">
    <citation type="journal article" date="2016" name="Infect. Immun.">
        <title>Helicobacter saguini, a Novel Helicobacter Isolated from Cotton-Top Tamarins with Ulcerative Colitis, Has Proinflammatory Properties and Induces Typhlocolitis and Dysplasia in Gnotobiotic IL-10-/- Mice.</title>
        <authorList>
            <person name="Shen Z."/>
            <person name="Mannion A."/>
            <person name="Whary M.T."/>
            <person name="Muthupalani S."/>
            <person name="Sheh A."/>
            <person name="Feng Y."/>
            <person name="Gong G."/>
            <person name="Vandamme P."/>
            <person name="Holcombe H.R."/>
            <person name="Paster B.J."/>
            <person name="Fox J.G."/>
        </authorList>
    </citation>
    <scope>NUCLEOTIDE SEQUENCE [LARGE SCALE GENOMIC DNA]</scope>
    <source>
        <strain evidence="2 3">MIT 97-6194</strain>
    </source>
</reference>
<evidence type="ECO:0000313" key="3">
    <source>
        <dbReference type="Proteomes" id="UP000029714"/>
    </source>
</evidence>
<organism evidence="2 3">
    <name type="scientific">Helicobacter saguini</name>
    <dbReference type="NCBI Taxonomy" id="1548018"/>
    <lineage>
        <taxon>Bacteria</taxon>
        <taxon>Pseudomonadati</taxon>
        <taxon>Campylobacterota</taxon>
        <taxon>Epsilonproteobacteria</taxon>
        <taxon>Campylobacterales</taxon>
        <taxon>Helicobacteraceae</taxon>
        <taxon>Helicobacter</taxon>
    </lineage>
</organism>
<dbReference type="EMBL" id="QBIU01000001">
    <property type="protein sequence ID" value="MWV69465.1"/>
    <property type="molecule type" value="Genomic_DNA"/>
</dbReference>
<dbReference type="AlphaFoldDB" id="A0A347VT74"/>
<dbReference type="Proteomes" id="UP000029714">
    <property type="component" value="Unassembled WGS sequence"/>
</dbReference>
<name>A0A347VT74_9HELI</name>
<comment type="caution">
    <text evidence="2">The sequence shown here is derived from an EMBL/GenBank/DDBJ whole genome shotgun (WGS) entry which is preliminary data.</text>
</comment>
<sequence>MKDYTDYVDKYLLHYLKEHKNTTFHLMIAPYSRTFWLVGGKEGGRGKLKLWQDILRYIVRQTQGLSNVRIYGFDIYDYLGNMANYTDATHYNVDMHEFFADAIIRRTNLLNTQNIESYLDSMKDKTLNYDLTPLLNQLGN</sequence>
<reference evidence="2 3" key="1">
    <citation type="journal article" date="2014" name="Genome Announc.">
        <title>Draft genome sequences of eight enterohepatic helicobacter species isolated from both laboratory and wild rodents.</title>
        <authorList>
            <person name="Sheh A."/>
            <person name="Shen Z."/>
            <person name="Fox J.G."/>
        </authorList>
    </citation>
    <scope>NUCLEOTIDE SEQUENCE [LARGE SCALE GENOMIC DNA]</scope>
    <source>
        <strain evidence="2 3">MIT 97-6194</strain>
    </source>
</reference>